<feature type="region of interest" description="Disordered" evidence="9">
    <location>
        <begin position="148"/>
        <end position="167"/>
    </location>
</feature>
<evidence type="ECO:0000256" key="2">
    <source>
        <dbReference type="ARBA" id="ARBA00004308"/>
    </source>
</evidence>
<keyword evidence="12" id="KW-1185">Reference proteome</keyword>
<dbReference type="Pfam" id="PF03547">
    <property type="entry name" value="Mem_trans"/>
    <property type="match status" value="1"/>
</dbReference>
<feature type="transmembrane region" description="Helical" evidence="10">
    <location>
        <begin position="285"/>
        <end position="306"/>
    </location>
</feature>
<name>A0A813FNJ2_POLGL</name>
<dbReference type="OMA" id="WREKVLN"/>
<dbReference type="InterPro" id="IPR004776">
    <property type="entry name" value="Mem_transp_PIN-like"/>
</dbReference>
<evidence type="ECO:0000313" key="11">
    <source>
        <dbReference type="EMBL" id="CAE8612189.1"/>
    </source>
</evidence>
<evidence type="ECO:0000256" key="9">
    <source>
        <dbReference type="SAM" id="MobiDB-lite"/>
    </source>
</evidence>
<comment type="function">
    <text evidence="7">Involved in cellular auxin homeostasis by regulating auxin metabolism. Regulates intracellular auxin accumulation at the endoplasmic reticulum and thus auxin availability for nuclear auxin signaling.</text>
</comment>
<dbReference type="EMBL" id="CAJNNV010025093">
    <property type="protein sequence ID" value="CAE8612189.1"/>
    <property type="molecule type" value="Genomic_DNA"/>
</dbReference>
<evidence type="ECO:0000256" key="7">
    <source>
        <dbReference type="ARBA" id="ARBA00025100"/>
    </source>
</evidence>
<dbReference type="Proteomes" id="UP000654075">
    <property type="component" value="Unassembled WGS sequence"/>
</dbReference>
<gene>
    <name evidence="11" type="ORF">PGLA1383_LOCUS29988</name>
</gene>
<proteinExistence type="inferred from homology"/>
<dbReference type="PANTHER" id="PTHR31651">
    <property type="match status" value="1"/>
</dbReference>
<organism evidence="11 12">
    <name type="scientific">Polarella glacialis</name>
    <name type="common">Dinoflagellate</name>
    <dbReference type="NCBI Taxonomy" id="89957"/>
    <lineage>
        <taxon>Eukaryota</taxon>
        <taxon>Sar</taxon>
        <taxon>Alveolata</taxon>
        <taxon>Dinophyceae</taxon>
        <taxon>Suessiales</taxon>
        <taxon>Suessiaceae</taxon>
        <taxon>Polarella</taxon>
    </lineage>
</organism>
<dbReference type="GO" id="GO:0012505">
    <property type="term" value="C:endomembrane system"/>
    <property type="evidence" value="ECO:0007669"/>
    <property type="project" value="UniProtKB-SubCell"/>
</dbReference>
<evidence type="ECO:0000256" key="1">
    <source>
        <dbReference type="ARBA" id="ARBA00004141"/>
    </source>
</evidence>
<dbReference type="InterPro" id="IPR045033">
    <property type="entry name" value="PILS1/3/4/5/7"/>
</dbReference>
<feature type="transmembrane region" description="Helical" evidence="10">
    <location>
        <begin position="77"/>
        <end position="94"/>
    </location>
</feature>
<feature type="transmembrane region" description="Helical" evidence="10">
    <location>
        <begin position="43"/>
        <end position="65"/>
    </location>
</feature>
<evidence type="ECO:0000256" key="5">
    <source>
        <dbReference type="ARBA" id="ARBA00022989"/>
    </source>
</evidence>
<dbReference type="GO" id="GO:0055085">
    <property type="term" value="P:transmembrane transport"/>
    <property type="evidence" value="ECO:0007669"/>
    <property type="project" value="InterPro"/>
</dbReference>
<accession>A0A813FNJ2</accession>
<keyword evidence="6 10" id="KW-0472">Membrane</keyword>
<dbReference type="PANTHER" id="PTHR31651:SF33">
    <property type="entry name" value="PROTEIN PIN-LIKES 1"/>
    <property type="match status" value="1"/>
</dbReference>
<keyword evidence="5 10" id="KW-1133">Transmembrane helix</keyword>
<evidence type="ECO:0000313" key="12">
    <source>
        <dbReference type="Proteomes" id="UP000654075"/>
    </source>
</evidence>
<evidence type="ECO:0000256" key="8">
    <source>
        <dbReference type="ARBA" id="ARBA00025752"/>
    </source>
</evidence>
<evidence type="ECO:0000256" key="3">
    <source>
        <dbReference type="ARBA" id="ARBA00022448"/>
    </source>
</evidence>
<feature type="region of interest" description="Disordered" evidence="9">
    <location>
        <begin position="183"/>
        <end position="204"/>
    </location>
</feature>
<dbReference type="GO" id="GO:0016020">
    <property type="term" value="C:membrane"/>
    <property type="evidence" value="ECO:0007669"/>
    <property type="project" value="UniProtKB-SubCell"/>
</dbReference>
<keyword evidence="3" id="KW-0813">Transport</keyword>
<comment type="subcellular location">
    <subcellularLocation>
        <location evidence="2">Endomembrane system</location>
    </subcellularLocation>
    <subcellularLocation>
        <location evidence="1">Membrane</location>
        <topology evidence="1">Multi-pass membrane protein</topology>
    </subcellularLocation>
</comment>
<reference evidence="11" key="1">
    <citation type="submission" date="2021-02" db="EMBL/GenBank/DDBJ databases">
        <authorList>
            <person name="Dougan E. K."/>
            <person name="Rhodes N."/>
            <person name="Thang M."/>
            <person name="Chan C."/>
        </authorList>
    </citation>
    <scope>NUCLEOTIDE SEQUENCE</scope>
</reference>
<keyword evidence="4 10" id="KW-0812">Transmembrane</keyword>
<dbReference type="AlphaFoldDB" id="A0A813FNJ2"/>
<evidence type="ECO:0000256" key="6">
    <source>
        <dbReference type="ARBA" id="ARBA00023136"/>
    </source>
</evidence>
<protein>
    <submittedName>
        <fullName evidence="11">Uncharacterized protein</fullName>
    </submittedName>
</protein>
<feature type="compositionally biased region" description="Polar residues" evidence="9">
    <location>
        <begin position="189"/>
        <end position="202"/>
    </location>
</feature>
<sequence length="309" mass="32732">MVAIAFPNSFSVPLTLMLALGSHPALLETGQKAYESLRPRVELLFLLSYAVWVFARWSIGFPVLSGAITFREWREKVLNPPVIACLVATALGLGRSPLVDLLATYELGPTIWPLLDPFRVALEYTGRCTVPVTLMALGARLDEALTELRGGGSGAGEKSVGDPQLQPPAVEPELVGLAVPETEAKEAESTPTPGSDSLSVRQDSGAPVPHMPLSAYAAVLLLRQLVGPLLGAAVALGLLRGLCGITDREVLMVAMLQSAGPPMINLSVMAGLSGAAERETAKLLLLTYTASVVSWTMSIALFLHVLQFV</sequence>
<comment type="caution">
    <text evidence="11">The sequence shown here is derived from an EMBL/GenBank/DDBJ whole genome shotgun (WGS) entry which is preliminary data.</text>
</comment>
<dbReference type="OrthoDB" id="191139at2759"/>
<evidence type="ECO:0000256" key="10">
    <source>
        <dbReference type="SAM" id="Phobius"/>
    </source>
</evidence>
<evidence type="ECO:0000256" key="4">
    <source>
        <dbReference type="ARBA" id="ARBA00022692"/>
    </source>
</evidence>
<comment type="similarity">
    <text evidence="8">Belongs to the auxin efflux carrier (TC 2.A.69.2) family.</text>
</comment>
<feature type="transmembrane region" description="Helical" evidence="10">
    <location>
        <begin position="215"/>
        <end position="239"/>
    </location>
</feature>